<keyword evidence="7" id="KW-1185">Reference proteome</keyword>
<feature type="transmembrane region" description="Helical" evidence="5">
    <location>
        <begin position="116"/>
        <end position="140"/>
    </location>
</feature>
<accession>A0ABS0F6I5</accession>
<evidence type="ECO:0000256" key="3">
    <source>
        <dbReference type="ARBA" id="ARBA00022989"/>
    </source>
</evidence>
<dbReference type="PANTHER" id="PTHR37306:SF1">
    <property type="entry name" value="COLICIN V PRODUCTION PROTEIN"/>
    <property type="match status" value="1"/>
</dbReference>
<evidence type="ECO:0000256" key="1">
    <source>
        <dbReference type="ARBA" id="ARBA00004141"/>
    </source>
</evidence>
<dbReference type="EMBL" id="JADPKZ010000048">
    <property type="protein sequence ID" value="MBF8378872.1"/>
    <property type="molecule type" value="Genomic_DNA"/>
</dbReference>
<reference evidence="6 7" key="1">
    <citation type="submission" date="2020-11" db="EMBL/GenBank/DDBJ databases">
        <title>Genomic insight of Alicyclobacillus mali FL 18 reveals a new arsenic-resistant strain, with potential in environmental biotechnology.</title>
        <authorList>
            <person name="Fiorentino G."/>
            <person name="Gallo G."/>
            <person name="Aulitto M."/>
        </authorList>
    </citation>
    <scope>NUCLEOTIDE SEQUENCE [LARGE SCALE GENOMIC DNA]</scope>
    <source>
        <strain evidence="6 7">FL 18</strain>
    </source>
</reference>
<name>A0ABS0F6I5_9BACL</name>
<dbReference type="Pfam" id="PF02674">
    <property type="entry name" value="Colicin_V"/>
    <property type="match status" value="1"/>
</dbReference>
<keyword evidence="3 5" id="KW-1133">Transmembrane helix</keyword>
<organism evidence="6 7">
    <name type="scientific">Alicyclobacillus mali</name>
    <name type="common">ex Roth et al. 2021</name>
    <dbReference type="NCBI Taxonomy" id="1123961"/>
    <lineage>
        <taxon>Bacteria</taxon>
        <taxon>Bacillati</taxon>
        <taxon>Bacillota</taxon>
        <taxon>Bacilli</taxon>
        <taxon>Bacillales</taxon>
        <taxon>Alicyclobacillaceae</taxon>
        <taxon>Alicyclobacillus</taxon>
    </lineage>
</organism>
<dbReference type="Proteomes" id="UP000642910">
    <property type="component" value="Unassembled WGS sequence"/>
</dbReference>
<gene>
    <name evidence="6" type="ORF">IW967_13530</name>
</gene>
<dbReference type="InterPro" id="IPR003825">
    <property type="entry name" value="Colicin-V_CvpA"/>
</dbReference>
<evidence type="ECO:0000313" key="7">
    <source>
        <dbReference type="Proteomes" id="UP000642910"/>
    </source>
</evidence>
<dbReference type="RefSeq" id="WP_067845858.1">
    <property type="nucleotide sequence ID" value="NZ_JADPKZ010000048.1"/>
</dbReference>
<comment type="subcellular location">
    <subcellularLocation>
        <location evidence="1">Membrane</location>
        <topology evidence="1">Multi-pass membrane protein</topology>
    </subcellularLocation>
</comment>
<protein>
    <submittedName>
        <fullName evidence="6">CvpA family protein</fullName>
    </submittedName>
</protein>
<evidence type="ECO:0000256" key="4">
    <source>
        <dbReference type="ARBA" id="ARBA00023136"/>
    </source>
</evidence>
<keyword evidence="4 5" id="KW-0472">Membrane</keyword>
<evidence type="ECO:0000256" key="2">
    <source>
        <dbReference type="ARBA" id="ARBA00022692"/>
    </source>
</evidence>
<evidence type="ECO:0000313" key="6">
    <source>
        <dbReference type="EMBL" id="MBF8378872.1"/>
    </source>
</evidence>
<keyword evidence="2 5" id="KW-0812">Transmembrane</keyword>
<dbReference type="PANTHER" id="PTHR37306">
    <property type="entry name" value="COLICIN V PRODUCTION PROTEIN"/>
    <property type="match status" value="1"/>
</dbReference>
<feature type="transmembrane region" description="Helical" evidence="5">
    <location>
        <begin position="71"/>
        <end position="96"/>
    </location>
</feature>
<evidence type="ECO:0000256" key="5">
    <source>
        <dbReference type="SAM" id="Phobius"/>
    </source>
</evidence>
<comment type="caution">
    <text evidence="6">The sequence shown here is derived from an EMBL/GenBank/DDBJ whole genome shotgun (WGS) entry which is preliminary data.</text>
</comment>
<proteinExistence type="predicted"/>
<sequence length="183" mass="19566">MTWDALDLALVAVLLLGAVNGYRLGFVRQIMRLFGGVIAYLVSYWARPYVAPAIERLGLPHGGSSTSSLTSFVLGNLSGAISFALVFVVVFLMIRYAAGLVDALFSLPVLSGLNRMAGLIAGLLLAAVFVYVIALVLPFVKTPAVERQVARSAICRMLDSPSFEHAVSNWFAAVLPGKSRVHA</sequence>